<accession>A0A451B6E7</accession>
<evidence type="ECO:0000313" key="1">
    <source>
        <dbReference type="EMBL" id="VFK68842.1"/>
    </source>
</evidence>
<gene>
    <name evidence="1" type="ORF">BECKUNK1418G_GA0071005_12773</name>
    <name evidence="2" type="ORF">BECKUNK1418H_GA0071006_13222</name>
</gene>
<name>A0A451B6E7_9GAMM</name>
<dbReference type="EMBL" id="CAADFZ010000277">
    <property type="protein sequence ID" value="VFK68842.1"/>
    <property type="molecule type" value="Genomic_DNA"/>
</dbReference>
<dbReference type="AlphaFoldDB" id="A0A451B6E7"/>
<organism evidence="2">
    <name type="scientific">Candidatus Kentrum sp. UNK</name>
    <dbReference type="NCBI Taxonomy" id="2126344"/>
    <lineage>
        <taxon>Bacteria</taxon>
        <taxon>Pseudomonadati</taxon>
        <taxon>Pseudomonadota</taxon>
        <taxon>Gammaproteobacteria</taxon>
        <taxon>Candidatus Kentrum</taxon>
    </lineage>
</organism>
<dbReference type="GO" id="GO:0003677">
    <property type="term" value="F:DNA binding"/>
    <property type="evidence" value="ECO:0007669"/>
    <property type="project" value="UniProtKB-KW"/>
</dbReference>
<evidence type="ECO:0000313" key="2">
    <source>
        <dbReference type="EMBL" id="VFK73851.1"/>
    </source>
</evidence>
<sequence length="127" mass="14630">MKQISPIALFRLSVLGALVSQERLDRGELKSELERLSARDYDIPGSSKTRLSTKTIEGWYYAYRKQGIEGLEPNPRSDPGRSKLPPKLQELLLAARRENPRRSIRVLKRLMEEEGHTLLRSGLFKRN</sequence>
<dbReference type="EMBL" id="CAADGD010000322">
    <property type="protein sequence ID" value="VFK73851.1"/>
    <property type="molecule type" value="Genomic_DNA"/>
</dbReference>
<dbReference type="SUPFAM" id="SSF46689">
    <property type="entry name" value="Homeodomain-like"/>
    <property type="match status" value="1"/>
</dbReference>
<dbReference type="InterPro" id="IPR009057">
    <property type="entry name" value="Homeodomain-like_sf"/>
</dbReference>
<dbReference type="Pfam" id="PF13565">
    <property type="entry name" value="HTH_32"/>
    <property type="match status" value="1"/>
</dbReference>
<reference evidence="2" key="1">
    <citation type="submission" date="2019-02" db="EMBL/GenBank/DDBJ databases">
        <authorList>
            <person name="Gruber-Vodicka R. H."/>
            <person name="Seah K. B. B."/>
        </authorList>
    </citation>
    <scope>NUCLEOTIDE SEQUENCE</scope>
    <source>
        <strain evidence="2">BECK_BY19</strain>
        <strain evidence="1">BECK_BY8</strain>
    </source>
</reference>
<protein>
    <submittedName>
        <fullName evidence="2">Homeodomain-like domain-containing protein</fullName>
    </submittedName>
</protein>
<proteinExistence type="predicted"/>
<keyword evidence="2" id="KW-0371">Homeobox</keyword>
<keyword evidence="2" id="KW-0238">DNA-binding</keyword>